<accession>A0AAV2BLJ7</accession>
<evidence type="ECO:0000256" key="1">
    <source>
        <dbReference type="SAM" id="SignalP"/>
    </source>
</evidence>
<reference evidence="2 3" key="1">
    <citation type="submission" date="2024-04" db="EMBL/GenBank/DDBJ databases">
        <authorList>
            <person name="Rising A."/>
            <person name="Reimegard J."/>
            <person name="Sonavane S."/>
            <person name="Akerstrom W."/>
            <person name="Nylinder S."/>
            <person name="Hedman E."/>
            <person name="Kallberg Y."/>
        </authorList>
    </citation>
    <scope>NUCLEOTIDE SEQUENCE [LARGE SCALE GENOMIC DNA]</scope>
</reference>
<feature type="chain" id="PRO_5043853030" evidence="1">
    <location>
        <begin position="19"/>
        <end position="203"/>
    </location>
</feature>
<keyword evidence="3" id="KW-1185">Reference proteome</keyword>
<evidence type="ECO:0000313" key="2">
    <source>
        <dbReference type="EMBL" id="CAL1296769.1"/>
    </source>
</evidence>
<gene>
    <name evidence="2" type="ORF">LARSCL_LOCUS19918</name>
</gene>
<proteinExistence type="predicted"/>
<evidence type="ECO:0000313" key="3">
    <source>
        <dbReference type="Proteomes" id="UP001497382"/>
    </source>
</evidence>
<dbReference type="EMBL" id="CAXIEN010000403">
    <property type="protein sequence ID" value="CAL1296769.1"/>
    <property type="molecule type" value="Genomic_DNA"/>
</dbReference>
<name>A0AAV2BLJ7_9ARAC</name>
<sequence length="203" mass="22859">MKFLILFAVGAFFGAVHCDQECFRAVFKECVREPVPKERMTLCDEIKFEIECLSRLANKCNMDFKVQAEELKISVESLCSGGAFQKLFDEERDCYKRAVNDSECVGPINEAMRSLLTTEEIIKANKRVCNLFEPYSVCVGKSVLKNCGFASRILFDTLYNPLNDLSNSICEQLILPADEKDSRPDNFGMLNVFASLAAIFLSA</sequence>
<comment type="caution">
    <text evidence="2">The sequence shown here is derived from an EMBL/GenBank/DDBJ whole genome shotgun (WGS) entry which is preliminary data.</text>
</comment>
<protein>
    <submittedName>
        <fullName evidence="2">Uncharacterized protein</fullName>
    </submittedName>
</protein>
<feature type="signal peptide" evidence="1">
    <location>
        <begin position="1"/>
        <end position="18"/>
    </location>
</feature>
<keyword evidence="1" id="KW-0732">Signal</keyword>
<dbReference type="Proteomes" id="UP001497382">
    <property type="component" value="Unassembled WGS sequence"/>
</dbReference>
<organism evidence="2 3">
    <name type="scientific">Larinioides sclopetarius</name>
    <dbReference type="NCBI Taxonomy" id="280406"/>
    <lineage>
        <taxon>Eukaryota</taxon>
        <taxon>Metazoa</taxon>
        <taxon>Ecdysozoa</taxon>
        <taxon>Arthropoda</taxon>
        <taxon>Chelicerata</taxon>
        <taxon>Arachnida</taxon>
        <taxon>Araneae</taxon>
        <taxon>Araneomorphae</taxon>
        <taxon>Entelegynae</taxon>
        <taxon>Araneoidea</taxon>
        <taxon>Araneidae</taxon>
        <taxon>Larinioides</taxon>
    </lineage>
</organism>
<dbReference type="AlphaFoldDB" id="A0AAV2BLJ7"/>